<name>A0A9P5YZF2_9AGAR</name>
<protein>
    <submittedName>
        <fullName evidence="1">Uncharacterized protein</fullName>
    </submittedName>
</protein>
<dbReference type="Proteomes" id="UP000807469">
    <property type="component" value="Unassembled WGS sequence"/>
</dbReference>
<gene>
    <name evidence="1" type="ORF">BDN70DRAFT_108713</name>
</gene>
<evidence type="ECO:0000313" key="2">
    <source>
        <dbReference type="Proteomes" id="UP000807469"/>
    </source>
</evidence>
<keyword evidence="2" id="KW-1185">Reference proteome</keyword>
<organism evidence="1 2">
    <name type="scientific">Pholiota conissans</name>
    <dbReference type="NCBI Taxonomy" id="109636"/>
    <lineage>
        <taxon>Eukaryota</taxon>
        <taxon>Fungi</taxon>
        <taxon>Dikarya</taxon>
        <taxon>Basidiomycota</taxon>
        <taxon>Agaricomycotina</taxon>
        <taxon>Agaricomycetes</taxon>
        <taxon>Agaricomycetidae</taxon>
        <taxon>Agaricales</taxon>
        <taxon>Agaricineae</taxon>
        <taxon>Strophariaceae</taxon>
        <taxon>Pholiota</taxon>
    </lineage>
</organism>
<dbReference type="EMBL" id="MU155259">
    <property type="protein sequence ID" value="KAF9477495.1"/>
    <property type="molecule type" value="Genomic_DNA"/>
</dbReference>
<dbReference type="AlphaFoldDB" id="A0A9P5YZF2"/>
<accession>A0A9P5YZF2</accession>
<sequence>MRLSMSTSTSIPPILSLCIRRLHHSSCATVSRFTTPSALLPPPSSLPPLAPEPITIRTPPSLISESLRHCACALRVHLVRGARRSLAGTYSNYQALSRISKLASHPGYDFEIRLSHEGPGSMLSSPRTRFMSPHPKRPMTPRSELLEARHCDGVKLLRVILFKGYLCREISF</sequence>
<comment type="caution">
    <text evidence="1">The sequence shown here is derived from an EMBL/GenBank/DDBJ whole genome shotgun (WGS) entry which is preliminary data.</text>
</comment>
<reference evidence="1" key="1">
    <citation type="submission" date="2020-11" db="EMBL/GenBank/DDBJ databases">
        <authorList>
            <consortium name="DOE Joint Genome Institute"/>
            <person name="Ahrendt S."/>
            <person name="Riley R."/>
            <person name="Andreopoulos W."/>
            <person name="Labutti K."/>
            <person name="Pangilinan J."/>
            <person name="Ruiz-Duenas F.J."/>
            <person name="Barrasa J.M."/>
            <person name="Sanchez-Garcia M."/>
            <person name="Camarero S."/>
            <person name="Miyauchi S."/>
            <person name="Serrano A."/>
            <person name="Linde D."/>
            <person name="Babiker R."/>
            <person name="Drula E."/>
            <person name="Ayuso-Fernandez I."/>
            <person name="Pacheco R."/>
            <person name="Padilla G."/>
            <person name="Ferreira P."/>
            <person name="Barriuso J."/>
            <person name="Kellner H."/>
            <person name="Castanera R."/>
            <person name="Alfaro M."/>
            <person name="Ramirez L."/>
            <person name="Pisabarro A.G."/>
            <person name="Kuo A."/>
            <person name="Tritt A."/>
            <person name="Lipzen A."/>
            <person name="He G."/>
            <person name="Yan M."/>
            <person name="Ng V."/>
            <person name="Cullen D."/>
            <person name="Martin F."/>
            <person name="Rosso M.-N."/>
            <person name="Henrissat B."/>
            <person name="Hibbett D."/>
            <person name="Martinez A.T."/>
            <person name="Grigoriev I.V."/>
        </authorList>
    </citation>
    <scope>NUCLEOTIDE SEQUENCE</scope>
    <source>
        <strain evidence="1">CIRM-BRFM 674</strain>
    </source>
</reference>
<evidence type="ECO:0000313" key="1">
    <source>
        <dbReference type="EMBL" id="KAF9477495.1"/>
    </source>
</evidence>
<proteinExistence type="predicted"/>